<dbReference type="EMBL" id="JAVRRR010001456">
    <property type="protein sequence ID" value="KAK5139028.1"/>
    <property type="molecule type" value="Genomic_DNA"/>
</dbReference>
<evidence type="ECO:0000313" key="2">
    <source>
        <dbReference type="Proteomes" id="UP001308179"/>
    </source>
</evidence>
<protein>
    <submittedName>
        <fullName evidence="1">Uncharacterized protein</fullName>
    </submittedName>
</protein>
<proteinExistence type="predicted"/>
<organism evidence="1 2">
    <name type="scientific">Rachicladosporium monterosium</name>
    <dbReference type="NCBI Taxonomy" id="1507873"/>
    <lineage>
        <taxon>Eukaryota</taxon>
        <taxon>Fungi</taxon>
        <taxon>Dikarya</taxon>
        <taxon>Ascomycota</taxon>
        <taxon>Pezizomycotina</taxon>
        <taxon>Dothideomycetes</taxon>
        <taxon>Dothideomycetidae</taxon>
        <taxon>Cladosporiales</taxon>
        <taxon>Cladosporiaceae</taxon>
        <taxon>Rachicladosporium</taxon>
    </lineage>
</organism>
<accession>A0ABR0KVK6</accession>
<gene>
    <name evidence="1" type="ORF">LTR32_007621</name>
</gene>
<dbReference type="Proteomes" id="UP001308179">
    <property type="component" value="Unassembled WGS sequence"/>
</dbReference>
<keyword evidence="2" id="KW-1185">Reference proteome</keyword>
<name>A0ABR0KVK6_9PEZI</name>
<comment type="caution">
    <text evidence="1">The sequence shown here is derived from an EMBL/GenBank/DDBJ whole genome shotgun (WGS) entry which is preliminary data.</text>
</comment>
<sequence length="73" mass="7820">RMRTDVLFGGKAGHVAIKLVGFTRMLVGVAAVSGREERVAEHAKRAYALVAAFCTASAKPAVMPSRPRFEMSS</sequence>
<evidence type="ECO:0000313" key="1">
    <source>
        <dbReference type="EMBL" id="KAK5139028.1"/>
    </source>
</evidence>
<feature type="non-terminal residue" evidence="1">
    <location>
        <position position="1"/>
    </location>
</feature>
<reference evidence="1 2" key="1">
    <citation type="submission" date="2023-08" db="EMBL/GenBank/DDBJ databases">
        <title>Black Yeasts Isolated from many extreme environments.</title>
        <authorList>
            <person name="Coleine C."/>
            <person name="Stajich J.E."/>
            <person name="Selbmann L."/>
        </authorList>
    </citation>
    <scope>NUCLEOTIDE SEQUENCE [LARGE SCALE GENOMIC DNA]</scope>
    <source>
        <strain evidence="1 2">CCFEE 5386</strain>
    </source>
</reference>